<evidence type="ECO:0000256" key="1">
    <source>
        <dbReference type="ARBA" id="ARBA00004651"/>
    </source>
</evidence>
<proteinExistence type="inferred from homology"/>
<dbReference type="InterPro" id="IPR010619">
    <property type="entry name" value="ThrE-like_N"/>
</dbReference>
<dbReference type="InterPro" id="IPR050539">
    <property type="entry name" value="ThrE_Dicarb/AminoAcid_Exp"/>
</dbReference>
<dbReference type="EMBL" id="UGHV01000001">
    <property type="protein sequence ID" value="STO96803.1"/>
    <property type="molecule type" value="Genomic_DNA"/>
</dbReference>
<sequence>MSKPHTPKDSSHHSPQPSPPQSHLPQSQKSLQKPPIEEICDFLCAYSSALLQSGAYTARVIKCTNRIGQSFGYEVHLSVFLQYITINIADKKNYNNRRTQVIKNMHLGMDLSLISNLSALSWQIYDENISLQEAKEHFSYICAKKSRSLVLGALLIPLGNATFCKLFDGDFGALLCIFVGTFMGFFMRNFFNKIRLDNRAQLLFASFIVSFVAYIGVWLGLSKTPGVAIGGSILYLIPGALILNAFVDIIHENTLMGISRLINMMVLMMCIAAGVYLTLAITNASVL</sequence>
<evidence type="ECO:0000313" key="11">
    <source>
        <dbReference type="Proteomes" id="UP000254841"/>
    </source>
</evidence>
<name>A0A377J4R7_9HELI</name>
<feature type="region of interest" description="Disordered" evidence="7">
    <location>
        <begin position="1"/>
        <end position="30"/>
    </location>
</feature>
<dbReference type="GO" id="GO:0005886">
    <property type="term" value="C:plasma membrane"/>
    <property type="evidence" value="ECO:0007669"/>
    <property type="project" value="UniProtKB-SubCell"/>
</dbReference>
<feature type="transmembrane region" description="Helical" evidence="8">
    <location>
        <begin position="261"/>
        <end position="281"/>
    </location>
</feature>
<comment type="similarity">
    <text evidence="6">Belongs to the ThrE exporter (TC 2.A.79) family.</text>
</comment>
<dbReference type="PANTHER" id="PTHR34390">
    <property type="entry name" value="UPF0442 PROTEIN YJJB-RELATED"/>
    <property type="match status" value="1"/>
</dbReference>
<evidence type="ECO:0000259" key="9">
    <source>
        <dbReference type="Pfam" id="PF06738"/>
    </source>
</evidence>
<feature type="transmembrane region" description="Helical" evidence="8">
    <location>
        <begin position="171"/>
        <end position="190"/>
    </location>
</feature>
<protein>
    <submittedName>
        <fullName evidence="10">Inner membrane protein YjjP</fullName>
    </submittedName>
</protein>
<dbReference type="GO" id="GO:0015744">
    <property type="term" value="P:succinate transport"/>
    <property type="evidence" value="ECO:0007669"/>
    <property type="project" value="TreeGrafter"/>
</dbReference>
<comment type="subcellular location">
    <subcellularLocation>
        <location evidence="1">Cell membrane</location>
        <topology evidence="1">Multi-pass membrane protein</topology>
    </subcellularLocation>
</comment>
<dbReference type="GO" id="GO:0022857">
    <property type="term" value="F:transmembrane transporter activity"/>
    <property type="evidence" value="ECO:0007669"/>
    <property type="project" value="InterPro"/>
</dbReference>
<keyword evidence="2" id="KW-1003">Cell membrane</keyword>
<feature type="compositionally biased region" description="Basic and acidic residues" evidence="7">
    <location>
        <begin position="1"/>
        <end position="12"/>
    </location>
</feature>
<evidence type="ECO:0000256" key="8">
    <source>
        <dbReference type="SAM" id="Phobius"/>
    </source>
</evidence>
<keyword evidence="4 8" id="KW-1133">Transmembrane helix</keyword>
<dbReference type="Pfam" id="PF06738">
    <property type="entry name" value="ThrE"/>
    <property type="match status" value="1"/>
</dbReference>
<feature type="transmembrane region" description="Helical" evidence="8">
    <location>
        <begin position="227"/>
        <end position="249"/>
    </location>
</feature>
<evidence type="ECO:0000256" key="7">
    <source>
        <dbReference type="SAM" id="MobiDB-lite"/>
    </source>
</evidence>
<evidence type="ECO:0000256" key="5">
    <source>
        <dbReference type="ARBA" id="ARBA00023136"/>
    </source>
</evidence>
<dbReference type="RefSeq" id="WP_115011107.1">
    <property type="nucleotide sequence ID" value="NZ_UGHV01000001.1"/>
</dbReference>
<organism evidence="10 11">
    <name type="scientific">Helicobacter canis</name>
    <dbReference type="NCBI Taxonomy" id="29419"/>
    <lineage>
        <taxon>Bacteria</taxon>
        <taxon>Pseudomonadati</taxon>
        <taxon>Campylobacterota</taxon>
        <taxon>Epsilonproteobacteria</taxon>
        <taxon>Campylobacterales</taxon>
        <taxon>Helicobacteraceae</taxon>
        <taxon>Helicobacter</taxon>
    </lineage>
</organism>
<reference evidence="10 11" key="1">
    <citation type="submission" date="2018-06" db="EMBL/GenBank/DDBJ databases">
        <authorList>
            <consortium name="Pathogen Informatics"/>
            <person name="Doyle S."/>
        </authorList>
    </citation>
    <scope>NUCLEOTIDE SEQUENCE [LARGE SCALE GENOMIC DNA]</scope>
    <source>
        <strain evidence="10 11">NCTC12410</strain>
    </source>
</reference>
<dbReference type="OrthoDB" id="9813917at2"/>
<feature type="domain" description="Threonine/serine exporter-like N-terminal" evidence="9">
    <location>
        <begin position="42"/>
        <end position="281"/>
    </location>
</feature>
<evidence type="ECO:0000256" key="2">
    <source>
        <dbReference type="ARBA" id="ARBA00022475"/>
    </source>
</evidence>
<evidence type="ECO:0000256" key="3">
    <source>
        <dbReference type="ARBA" id="ARBA00022692"/>
    </source>
</evidence>
<dbReference type="PANTHER" id="PTHR34390:SF2">
    <property type="entry name" value="SUCCINATE TRANSPORTER SUBUNIT YJJP-RELATED"/>
    <property type="match status" value="1"/>
</dbReference>
<keyword evidence="5 8" id="KW-0472">Membrane</keyword>
<evidence type="ECO:0000256" key="4">
    <source>
        <dbReference type="ARBA" id="ARBA00022989"/>
    </source>
</evidence>
<keyword evidence="3 8" id="KW-0812">Transmembrane</keyword>
<dbReference type="Proteomes" id="UP000254841">
    <property type="component" value="Unassembled WGS sequence"/>
</dbReference>
<gene>
    <name evidence="10" type="primary">yjjP</name>
    <name evidence="10" type="ORF">NCTC12410_00620</name>
</gene>
<evidence type="ECO:0000256" key="6">
    <source>
        <dbReference type="ARBA" id="ARBA00034125"/>
    </source>
</evidence>
<accession>A0A377J4R7</accession>
<feature type="transmembrane region" description="Helical" evidence="8">
    <location>
        <begin position="202"/>
        <end position="221"/>
    </location>
</feature>
<evidence type="ECO:0000313" key="10">
    <source>
        <dbReference type="EMBL" id="STO96803.1"/>
    </source>
</evidence>
<dbReference type="AlphaFoldDB" id="A0A377J4R7"/>